<evidence type="ECO:0000256" key="2">
    <source>
        <dbReference type="ARBA" id="ARBA00022670"/>
    </source>
</evidence>
<dbReference type="InterPro" id="IPR032632">
    <property type="entry name" value="Peptidase_M16_M"/>
</dbReference>
<dbReference type="PROSITE" id="PS00143">
    <property type="entry name" value="INSULINASE"/>
    <property type="match status" value="1"/>
</dbReference>
<evidence type="ECO:0000256" key="6">
    <source>
        <dbReference type="ARBA" id="ARBA00023049"/>
    </source>
</evidence>
<feature type="domain" description="Peptidase M16 middle/third" evidence="11">
    <location>
        <begin position="491"/>
        <end position="610"/>
    </location>
</feature>
<dbReference type="GO" id="GO:0046872">
    <property type="term" value="F:metal ion binding"/>
    <property type="evidence" value="ECO:0007669"/>
    <property type="project" value="UniProtKB-KW"/>
</dbReference>
<dbReference type="InterPro" id="IPR001431">
    <property type="entry name" value="Pept_M16_Zn_BS"/>
</dbReference>
<evidence type="ECO:0000313" key="13">
    <source>
        <dbReference type="EMBL" id="KAL0818303.1"/>
    </source>
</evidence>
<evidence type="ECO:0000256" key="7">
    <source>
        <dbReference type="RuleBase" id="RU004447"/>
    </source>
</evidence>
<keyword evidence="4" id="KW-0378">Hydrolase</keyword>
<evidence type="ECO:0008006" key="15">
    <source>
        <dbReference type="Google" id="ProtNLM"/>
    </source>
</evidence>
<dbReference type="Proteomes" id="UP001549921">
    <property type="component" value="Unassembled WGS sequence"/>
</dbReference>
<dbReference type="FunFam" id="3.30.830.10:FF:000005">
    <property type="entry name" value="nardilysin isoform X1"/>
    <property type="match status" value="1"/>
</dbReference>
<reference evidence="13 14" key="1">
    <citation type="submission" date="2024-06" db="EMBL/GenBank/DDBJ databases">
        <title>A chromosome-level genome assembly of beet webworm, Loxostege sticticalis.</title>
        <authorList>
            <person name="Zhang Y."/>
        </authorList>
    </citation>
    <scope>NUCLEOTIDE SEQUENCE [LARGE SCALE GENOMIC DNA]</scope>
    <source>
        <strain evidence="13">AQ028</strain>
        <tissue evidence="13">Male pupae</tissue>
    </source>
</reference>
<sequence>MSKFLSLFIQKTSVFLKTKPLFVAMSRRSGFHRTPKFKPEMKFLSNSSRPFVLSNKKEQVEVLHEPIKSESDKKVYKTIRLENGLTALLISDPSRPAVNDDSSSSEEESSSAEESTGPESDGTTSDKSGTSDKHGMKRRGEFDEEKMAACALSVSVGSYSDPPDIQGLAHFVEHMVFMGSEKYPKENDFDSYIKKKGGSDNASTDCEATTFYFEIQEKYLPQAMDMFSQFFVSPLMRKEAMQREREAIESEFAIAHPSDSNRKDQLLSSLFPEGHPARTFTWGNLRSLRDDINDDDKLYKAAHEFRKRHYSAHRMTVAVQARMDLDALESYVVNTFGHIPSNKLPADDFSQFAFKPDAVTPEFRSIFYVKPVGDTTEIHLTWCMRSLKSEYQSKPHQYISFLLGHEGKGSLLSYLRKKVWALGIYTGNSESGIDYTSMYSLFSTQVVLTKNGLDHVDEVLEALFSYINMLRHIGPSERIYNEIKAIEETGFRFDEESQPADYVEMLSENMHQYPPEHYITGDRLYYKYDPKGITELLDCMRADTVNIMILSNKHSTPIQYDTKEKWFGTQYRREEIPKNWLERWLTVDPYPQFHLPEENVYITTDFDLIEPAEPYVEMAHKLGIDLSKSSIKDIHKKVSASPEETKVLTHGDLIATVNNFRLDQPNLIRKNRHMEVWYKPDFKFRFPTALLYFYFITPLSLKSPRDACLLDLWTDVLQQGLKEEVYPANMADLVHSMYVADKGLTMKVQGYNQNLHLLVDMITREMRGAAGNLSDAMFEAVRDVRARSYHNVLLRPHKLAKDVRMNVLLEPYISPRDKAMLVQQITLDELRKFSQKLLDHMYLQVLVQGNIPWHEAIRISENVQTNIKFEGLFPDELPELKVHKLPLGERKVRVLSLNPVSTNSIVTNYYQAEPTSPRDTAILECLMMQMEEPVFDMLRTKEQLGYSVFSMMRYTFGVLGFSVTVNTQVDKFSVAHVDARVEVFLRKFARDMRKLGERALHATKTALVQLKHTTDYELKEEVERNWREIVSMEYQFQRLFMEAEAIEKVKTGDIKSFIESHFANGKQYRKLSIQVMGHKVDKDSNATAPEQVKDYNLQFLDASEPIGDTTENNANFVKDMQAFKRDLPIFDIPKVELGQC</sequence>
<dbReference type="PANTHER" id="PTHR43690">
    <property type="entry name" value="NARDILYSIN"/>
    <property type="match status" value="1"/>
</dbReference>
<proteinExistence type="inferred from homology"/>
<gene>
    <name evidence="13" type="ORF">ABMA28_008789</name>
</gene>
<keyword evidence="3" id="KW-0479">Metal-binding</keyword>
<dbReference type="Pfam" id="PF16187">
    <property type="entry name" value="Peptidase_M16_M"/>
    <property type="match status" value="2"/>
</dbReference>
<feature type="compositionally biased region" description="Basic and acidic residues" evidence="8">
    <location>
        <begin position="129"/>
        <end position="142"/>
    </location>
</feature>
<feature type="compositionally biased region" description="Low complexity" evidence="8">
    <location>
        <begin position="112"/>
        <end position="128"/>
    </location>
</feature>
<comment type="caution">
    <text evidence="13">The sequence shown here is derived from an EMBL/GenBank/DDBJ whole genome shotgun (WGS) entry which is preliminary data.</text>
</comment>
<dbReference type="GO" id="GO:0005737">
    <property type="term" value="C:cytoplasm"/>
    <property type="evidence" value="ECO:0007669"/>
    <property type="project" value="UniProtKB-ARBA"/>
</dbReference>
<name>A0ABD0SGT8_LOXSC</name>
<feature type="domain" description="Peptidase M16 middle/third" evidence="11">
    <location>
        <begin position="662"/>
        <end position="819"/>
    </location>
</feature>
<dbReference type="InterPro" id="IPR011249">
    <property type="entry name" value="Metalloenz_LuxS/M16"/>
</dbReference>
<dbReference type="InterPro" id="IPR007863">
    <property type="entry name" value="Peptidase_M16_C"/>
</dbReference>
<feature type="domain" description="Peptidase M16 C-terminal" evidence="10">
    <location>
        <begin position="300"/>
        <end position="485"/>
    </location>
</feature>
<evidence type="ECO:0000259" key="11">
    <source>
        <dbReference type="Pfam" id="PF16187"/>
    </source>
</evidence>
<evidence type="ECO:0000259" key="12">
    <source>
        <dbReference type="Pfam" id="PF22456"/>
    </source>
</evidence>
<dbReference type="Pfam" id="PF22456">
    <property type="entry name" value="PqqF-like_C_4"/>
    <property type="match status" value="1"/>
</dbReference>
<dbReference type="Pfam" id="PF05193">
    <property type="entry name" value="Peptidase_M16_C"/>
    <property type="match status" value="1"/>
</dbReference>
<dbReference type="GO" id="GO:0008237">
    <property type="term" value="F:metallopeptidase activity"/>
    <property type="evidence" value="ECO:0007669"/>
    <property type="project" value="UniProtKB-KW"/>
</dbReference>
<dbReference type="EMBL" id="JBEDNZ010000022">
    <property type="protein sequence ID" value="KAL0818303.1"/>
    <property type="molecule type" value="Genomic_DNA"/>
</dbReference>
<evidence type="ECO:0000256" key="4">
    <source>
        <dbReference type="ARBA" id="ARBA00022801"/>
    </source>
</evidence>
<accession>A0ABD0SGT8</accession>
<protein>
    <recommendedName>
        <fullName evidence="15">Nardilysin</fullName>
    </recommendedName>
</protein>
<dbReference type="InterPro" id="IPR011765">
    <property type="entry name" value="Pept_M16_N"/>
</dbReference>
<dbReference type="GO" id="GO:0006508">
    <property type="term" value="P:proteolysis"/>
    <property type="evidence" value="ECO:0007669"/>
    <property type="project" value="UniProtKB-KW"/>
</dbReference>
<evidence type="ECO:0000313" key="14">
    <source>
        <dbReference type="Proteomes" id="UP001549921"/>
    </source>
</evidence>
<dbReference type="AlphaFoldDB" id="A0ABD0SGT8"/>
<dbReference type="InterPro" id="IPR054734">
    <property type="entry name" value="PqqF-like_C_4"/>
</dbReference>
<feature type="region of interest" description="Disordered" evidence="8">
    <location>
        <begin position="92"/>
        <end position="142"/>
    </location>
</feature>
<feature type="domain" description="Coenzyme PQQ synthesis protein F-like C-terminal lobe" evidence="12">
    <location>
        <begin position="928"/>
        <end position="1026"/>
    </location>
</feature>
<keyword evidence="6" id="KW-0482">Metalloprotease</keyword>
<dbReference type="SUPFAM" id="SSF63411">
    <property type="entry name" value="LuxS/MPP-like metallohydrolase"/>
    <property type="match status" value="4"/>
</dbReference>
<dbReference type="Gene3D" id="3.30.830.10">
    <property type="entry name" value="Metalloenzyme, LuxS/M16 peptidase-like"/>
    <property type="match status" value="4"/>
</dbReference>
<dbReference type="GO" id="GO:0004175">
    <property type="term" value="F:endopeptidase activity"/>
    <property type="evidence" value="ECO:0007669"/>
    <property type="project" value="UniProtKB-ARBA"/>
</dbReference>
<evidence type="ECO:0000256" key="5">
    <source>
        <dbReference type="ARBA" id="ARBA00022833"/>
    </source>
</evidence>
<evidence type="ECO:0000256" key="1">
    <source>
        <dbReference type="ARBA" id="ARBA00007261"/>
    </source>
</evidence>
<comment type="similarity">
    <text evidence="1 7">Belongs to the peptidase M16 family.</text>
</comment>
<evidence type="ECO:0000259" key="10">
    <source>
        <dbReference type="Pfam" id="PF05193"/>
    </source>
</evidence>
<evidence type="ECO:0000256" key="3">
    <source>
        <dbReference type="ARBA" id="ARBA00022723"/>
    </source>
</evidence>
<dbReference type="PANTHER" id="PTHR43690:SF18">
    <property type="entry name" value="INSULIN-DEGRADING ENZYME-RELATED"/>
    <property type="match status" value="1"/>
</dbReference>
<dbReference type="Pfam" id="PF00675">
    <property type="entry name" value="Peptidase_M16"/>
    <property type="match status" value="1"/>
</dbReference>
<keyword evidence="2" id="KW-0645">Protease</keyword>
<dbReference type="InterPro" id="IPR050626">
    <property type="entry name" value="Peptidase_M16"/>
</dbReference>
<evidence type="ECO:0000256" key="8">
    <source>
        <dbReference type="SAM" id="MobiDB-lite"/>
    </source>
</evidence>
<organism evidence="13 14">
    <name type="scientific">Loxostege sticticalis</name>
    <name type="common">Beet webworm moth</name>
    <dbReference type="NCBI Taxonomy" id="481309"/>
    <lineage>
        <taxon>Eukaryota</taxon>
        <taxon>Metazoa</taxon>
        <taxon>Ecdysozoa</taxon>
        <taxon>Arthropoda</taxon>
        <taxon>Hexapoda</taxon>
        <taxon>Insecta</taxon>
        <taxon>Pterygota</taxon>
        <taxon>Neoptera</taxon>
        <taxon>Endopterygota</taxon>
        <taxon>Lepidoptera</taxon>
        <taxon>Glossata</taxon>
        <taxon>Ditrysia</taxon>
        <taxon>Pyraloidea</taxon>
        <taxon>Crambidae</taxon>
        <taxon>Pyraustinae</taxon>
        <taxon>Loxostege</taxon>
    </lineage>
</organism>
<feature type="domain" description="Peptidase M16 N-terminal" evidence="9">
    <location>
        <begin position="145"/>
        <end position="259"/>
    </location>
</feature>
<evidence type="ECO:0000259" key="9">
    <source>
        <dbReference type="Pfam" id="PF00675"/>
    </source>
</evidence>
<keyword evidence="5" id="KW-0862">Zinc</keyword>